<protein>
    <submittedName>
        <fullName evidence="1">Uncharacterized protein</fullName>
    </submittedName>
</protein>
<name>A0A514D6V2_9VIRU</name>
<organism evidence="1">
    <name type="scientific">Leviviridae sp</name>
    <dbReference type="NCBI Taxonomy" id="2027243"/>
    <lineage>
        <taxon>Viruses</taxon>
        <taxon>Riboviria</taxon>
        <taxon>Orthornavirae</taxon>
        <taxon>Lenarviricota</taxon>
        <taxon>Leviviricetes</taxon>
        <taxon>Norzivirales</taxon>
        <taxon>Fiersviridae</taxon>
    </lineage>
</organism>
<dbReference type="EMBL" id="MN034766">
    <property type="protein sequence ID" value="QDH89341.1"/>
    <property type="molecule type" value="Genomic_RNA"/>
</dbReference>
<dbReference type="InterPro" id="IPR054457">
    <property type="entry name" value="PhiCb5_coat"/>
</dbReference>
<reference evidence="1" key="1">
    <citation type="submission" date="2019-05" db="EMBL/GenBank/DDBJ databases">
        <title>Metatranscriptomic reconstruction reveals RNA viruses with the potential to shape carbon cycling in soil.</title>
        <authorList>
            <person name="Starr E.P."/>
            <person name="Nuccio E."/>
            <person name="Pett-Ridge J."/>
            <person name="Banfield J.F."/>
            <person name="Firestone M.K."/>
        </authorList>
    </citation>
    <scope>NUCLEOTIDE SEQUENCE</scope>
    <source>
        <strain evidence="1">H4_Rhizo_45_scaffold_267</strain>
    </source>
</reference>
<proteinExistence type="predicted"/>
<accession>A0A514D6V2</accession>
<dbReference type="Pfam" id="PF22387">
    <property type="entry name" value="PhiCb5_coat"/>
    <property type="match status" value="1"/>
</dbReference>
<evidence type="ECO:0000313" key="1">
    <source>
        <dbReference type="EMBL" id="QDH89341.1"/>
    </source>
</evidence>
<dbReference type="Gene3D" id="2.40.160.220">
    <property type="match status" value="1"/>
</dbReference>
<sequence length="124" mass="13835">MLGNTLTFTVNGSAVTLTRIRDDNYSSEYRLRTTTDEYRAFVRNSNYADKKRPGRSVDRHQIEFTREVFPVAPATVSFIRKSYLTLENDKGDSVTEPVFMASALCNAATASTNALLTSVINNEA</sequence>
<gene>
    <name evidence="1" type="ORF">H4Rhizo45267_000002</name>
</gene>